<evidence type="ECO:0000313" key="3">
    <source>
        <dbReference type="Proteomes" id="UP000251213"/>
    </source>
</evidence>
<name>A0A364K9C0_9BACL</name>
<feature type="transmembrane region" description="Helical" evidence="1">
    <location>
        <begin position="29"/>
        <end position="50"/>
    </location>
</feature>
<keyword evidence="3" id="KW-1185">Reference proteome</keyword>
<evidence type="ECO:0000313" key="2">
    <source>
        <dbReference type="EMBL" id="RAL26884.1"/>
    </source>
</evidence>
<protein>
    <recommendedName>
        <fullName evidence="4">DUF2512 family protein</fullName>
    </recommendedName>
</protein>
<reference evidence="2 3" key="1">
    <citation type="submission" date="2018-06" db="EMBL/GenBank/DDBJ databases">
        <title>Thermoflavimicrobium daqus sp. nov., a thermophilic microbe isolated from Moutai-flavour Daqu.</title>
        <authorList>
            <person name="Wang X."/>
            <person name="Zhou H."/>
        </authorList>
    </citation>
    <scope>NUCLEOTIDE SEQUENCE [LARGE SCALE GENOMIC DNA]</scope>
    <source>
        <strain evidence="2 3">FBKL4.011</strain>
    </source>
</reference>
<dbReference type="OrthoDB" id="1926204at2"/>
<dbReference type="RefSeq" id="WP_113657489.1">
    <property type="nucleotide sequence ID" value="NZ_KZ845663.1"/>
</dbReference>
<gene>
    <name evidence="2" type="ORF">DL897_02220</name>
</gene>
<feature type="transmembrane region" description="Helical" evidence="1">
    <location>
        <begin position="84"/>
        <end position="102"/>
    </location>
</feature>
<accession>A0A364K9C0</accession>
<evidence type="ECO:0000256" key="1">
    <source>
        <dbReference type="SAM" id="Phobius"/>
    </source>
</evidence>
<sequence>MKGLLVKLIVCPVVVYISTFLFQDVFYPANYQPIIVGLVLGIVGHLMEVLMLRPGTLWISTFMDFLAATVIIYFSQWFFTGSQITWIGALLTAFFLAVTEYFQHIWLLRNGATEKS</sequence>
<comment type="caution">
    <text evidence="2">The sequence shown here is derived from an EMBL/GenBank/DDBJ whole genome shotgun (WGS) entry which is preliminary data.</text>
</comment>
<keyword evidence="1" id="KW-0472">Membrane</keyword>
<feature type="transmembrane region" description="Helical" evidence="1">
    <location>
        <begin position="5"/>
        <end position="23"/>
    </location>
</feature>
<keyword evidence="1" id="KW-0812">Transmembrane</keyword>
<proteinExistence type="predicted"/>
<keyword evidence="1" id="KW-1133">Transmembrane helix</keyword>
<reference evidence="2 3" key="2">
    <citation type="submission" date="2018-06" db="EMBL/GenBank/DDBJ databases">
        <authorList>
            <person name="Zhirakovskaya E."/>
        </authorList>
    </citation>
    <scope>NUCLEOTIDE SEQUENCE [LARGE SCALE GENOMIC DNA]</scope>
    <source>
        <strain evidence="2 3">FBKL4.011</strain>
    </source>
</reference>
<dbReference type="Proteomes" id="UP000251213">
    <property type="component" value="Unassembled WGS sequence"/>
</dbReference>
<evidence type="ECO:0008006" key="4">
    <source>
        <dbReference type="Google" id="ProtNLM"/>
    </source>
</evidence>
<dbReference type="InterPro" id="IPR019649">
    <property type="entry name" value="DUF2512"/>
</dbReference>
<dbReference type="EMBL" id="QJKK01000001">
    <property type="protein sequence ID" value="RAL26884.1"/>
    <property type="molecule type" value="Genomic_DNA"/>
</dbReference>
<organism evidence="2 3">
    <name type="scientific">Thermoflavimicrobium daqui</name>
    <dbReference type="NCBI Taxonomy" id="2137476"/>
    <lineage>
        <taxon>Bacteria</taxon>
        <taxon>Bacillati</taxon>
        <taxon>Bacillota</taxon>
        <taxon>Bacilli</taxon>
        <taxon>Bacillales</taxon>
        <taxon>Thermoactinomycetaceae</taxon>
        <taxon>Thermoflavimicrobium</taxon>
    </lineage>
</organism>
<dbReference type="AlphaFoldDB" id="A0A364K9C0"/>
<feature type="transmembrane region" description="Helical" evidence="1">
    <location>
        <begin position="57"/>
        <end position="78"/>
    </location>
</feature>
<dbReference type="Pfam" id="PF10710">
    <property type="entry name" value="DUF2512"/>
    <property type="match status" value="1"/>
</dbReference>